<dbReference type="AlphaFoldDB" id="A0A6J7DFX6"/>
<protein>
    <submittedName>
        <fullName evidence="1">Unannotated protein</fullName>
    </submittedName>
</protein>
<proteinExistence type="predicted"/>
<reference evidence="1" key="1">
    <citation type="submission" date="2020-05" db="EMBL/GenBank/DDBJ databases">
        <authorList>
            <person name="Chiriac C."/>
            <person name="Salcher M."/>
            <person name="Ghai R."/>
            <person name="Kavagutti S V."/>
        </authorList>
    </citation>
    <scope>NUCLEOTIDE SEQUENCE</scope>
</reference>
<gene>
    <name evidence="1" type="ORF">UFOPK3364_00693</name>
</gene>
<sequence length="112" mass="12003">MQSSSRVDDNNLVAVGNCSFNGLKCDGGRVLSIVLRFNDVDTGALGPGGQLIDGGGAKGVRRTDKNTLTARGDELGEFANRRGLADTVDTNNEDNGRFTGFGRQRQRRIECI</sequence>
<name>A0A6J7DFX6_9ZZZZ</name>
<accession>A0A6J7DFX6</accession>
<evidence type="ECO:0000313" key="1">
    <source>
        <dbReference type="EMBL" id="CAB4869922.1"/>
    </source>
</evidence>
<organism evidence="1">
    <name type="scientific">freshwater metagenome</name>
    <dbReference type="NCBI Taxonomy" id="449393"/>
    <lineage>
        <taxon>unclassified sequences</taxon>
        <taxon>metagenomes</taxon>
        <taxon>ecological metagenomes</taxon>
    </lineage>
</organism>
<dbReference type="EMBL" id="CAFBLO010000061">
    <property type="protein sequence ID" value="CAB4869922.1"/>
    <property type="molecule type" value="Genomic_DNA"/>
</dbReference>